<feature type="region of interest" description="Disordered" evidence="1">
    <location>
        <begin position="1065"/>
        <end position="1084"/>
    </location>
</feature>
<accession>A0A1I8ENI6</accession>
<evidence type="ECO:0000256" key="1">
    <source>
        <dbReference type="SAM" id="MobiDB-lite"/>
    </source>
</evidence>
<dbReference type="WBParaSite" id="maker-PairedContig_358-snap-gene-0.19-mRNA-1">
    <property type="protein sequence ID" value="maker-PairedContig_358-snap-gene-0.19-mRNA-1"/>
    <property type="gene ID" value="maker-PairedContig_358-snap-gene-0.19"/>
</dbReference>
<evidence type="ECO:0000313" key="2">
    <source>
        <dbReference type="WBParaSite" id="maker-PairedContig_358-snap-gene-0.19-mRNA-1"/>
    </source>
</evidence>
<proteinExistence type="predicted"/>
<feature type="compositionally biased region" description="Low complexity" evidence="1">
    <location>
        <begin position="1070"/>
        <end position="1082"/>
    </location>
</feature>
<organism evidence="2">
    <name type="scientific">Wuchereria bancrofti</name>
    <dbReference type="NCBI Taxonomy" id="6293"/>
    <lineage>
        <taxon>Eukaryota</taxon>
        <taxon>Metazoa</taxon>
        <taxon>Ecdysozoa</taxon>
        <taxon>Nematoda</taxon>
        <taxon>Chromadorea</taxon>
        <taxon>Rhabditida</taxon>
        <taxon>Spirurina</taxon>
        <taxon>Spiruromorpha</taxon>
        <taxon>Filarioidea</taxon>
        <taxon>Onchocercidae</taxon>
        <taxon>Wuchereria</taxon>
    </lineage>
</organism>
<name>A0A1I8ENI6_WUCBA</name>
<protein>
    <submittedName>
        <fullName evidence="2">Uncharacterized protein</fullName>
    </submittedName>
</protein>
<sequence length="1395" mass="158209">MESMKMNDPSGAKCPHDDFSALCSCHTGNQYCCGCPNSLELMLETASWKPEKLYVFHCNDCGGTTVREIRYFHIDQRPKCSYSRNPMQHEWQCYHCGFLNSDSSTVLNNGNINLLGADNLDIWSQTAYSVSNTSISTSISDSCKYPALSSSYQFQKCSFSIRSNSVQHSKKCNENFRKCTENDECSCLIIDESHIGSSLRNRSEVEMEKVKWMTTQKPPIVGSARVDTTITSLKTSPIQNNLLSRSISTERSEGLQATGCKTEPKMKLLRTKLTTNSMQNKVIVDHENMEYNKETERAAPTDPLETAFESKREVVGPSKKILKTMKQISETDWRTTTEKTTTVSVCAARDTAKYNDRYVGVDVVKRSSEKKILGHISDTLDLKGTTHNLSINNNDVFFAKSTFTSTGNLSSPTCHTSKSNLPIAIVPIITAISPRRYLMLQSTTNSSRNTPSSYHYRTSMYAKSNTASKRSQHSSPPYMAPTISSAMKIKQIIKRSEPSLWASCRQYSISGRSHTASSFAPSRNRGSHRSKLRFWHRETLQSPKIYRKKRLVNSNKMGLLTTKCDRTNESNLQNLQRISPQSLSRVACRPPHCGGLYHKYLKPLFWDPITSRNDRMSRKERKERFMKEVGTVDSTINVQNAQIETSLQQTELQLSLKNLQQKETSRLRLDRGYLQQQDQVNNAPAPSLSTTEIKTPRGWQRTFLHVSCKTSRLDRFAPQFVEAVSAQVWITEPLQRTAPLRQTLPPKPSKYNIWQWISSHSSQKTSRFKRFWRPEMNDMKLTSQPSQCILRQEKSANKFSLTESRISRGMIWKRTVSKSLPKVPRLDRFPIPENSISKISQGSFRSQQFGEVSLDFLSTKTPLSNALSSSATLPIRQQRGSYYEQAEPIHLSKVSNKSSLSSLHVTQSGSSKASLTESLSSETLSKKRSNFIIKPVHRVCRSECYLKNTASNSLTTETQLSEALVFVDMVPCSRSLWKQSKSVLQRTSRFERFQERILSTSFEKSAVCNALPSSVSMTKQLKISKLLQRISRSQKNDFSVLRTAQAKSSFVSVLSDTLSSEEPLSKRSKSISSQKSSGQSSGHLASFPCICSRSTVQKSSRIKRFQNSISLDLCTALTRSSSTSLFSNISMTPTSIGSLWMQTKAIPSKKVSRFHRYYPDSQEVTMNTSDSCHKEVVKMLDRSCRSKCFQDNFLLNTHTTQSTFSQNLPVKRFLKKKTKGEVPHKISHDERFKPDYTVPELMVQNCASARLNTFNTTNFNDFNETREGKDRELLHSAEIRQIQLLSHLDRTRGQYFDYSSFNRIFYRITKREDIGEMQAAAIVKETGSHIASILLHGTNSECMAPSNIVSGYREIHIALQNKFQPMKLCLNGITTSEKICIQRIIVNGSKVYHHK</sequence>
<reference evidence="2" key="1">
    <citation type="submission" date="2016-11" db="UniProtKB">
        <authorList>
            <consortium name="WormBaseParasite"/>
        </authorList>
    </citation>
    <scope>IDENTIFICATION</scope>
    <source>
        <strain evidence="2">pt0022</strain>
    </source>
</reference>